<name>A0A1L0AXT4_9ASCO</name>
<sequence length="256" mass="30032">MANSLKKDSRANKLPIKKFKLNIKKRKPKPLKKIGLKGNFLIEIDGLPQNYPSPPDVIVTYIARAAILSFINRGLVDLDLKSQNLNRQLFYKLTYFIDTNSWMLFRSFFSTGITYEIASQNDLSSILSTVWKKNKSLKDDWGTFHQFYHSFRTSEPELDISFQLWLNLKYKMPKDYLIVHNNVCDKLFSVLGIHNFLKVNEKHNYYIPNDPETDGKLFPITDYILRFTCSNENNMELLQQALSKLDLELSNYSYFE</sequence>
<protein>
    <submittedName>
        <fullName evidence="1">Uncharacterized protein</fullName>
    </submittedName>
</protein>
<gene>
    <name evidence="1" type="ORF">HGUI_01194</name>
</gene>
<dbReference type="AlphaFoldDB" id="A0A1L0AXT4"/>
<dbReference type="VEuPathDB" id="FungiDB:HGUI_01194"/>
<dbReference type="OrthoDB" id="10335980at2759"/>
<keyword evidence="2" id="KW-1185">Reference proteome</keyword>
<evidence type="ECO:0000313" key="1">
    <source>
        <dbReference type="EMBL" id="SGZ38994.1"/>
    </source>
</evidence>
<evidence type="ECO:0000313" key="2">
    <source>
        <dbReference type="Proteomes" id="UP000183365"/>
    </source>
</evidence>
<dbReference type="Proteomes" id="UP000183365">
    <property type="component" value="Unassembled WGS sequence"/>
</dbReference>
<organism evidence="1 2">
    <name type="scientific">Hanseniaspora guilliermondii</name>
    <dbReference type="NCBI Taxonomy" id="56406"/>
    <lineage>
        <taxon>Eukaryota</taxon>
        <taxon>Fungi</taxon>
        <taxon>Dikarya</taxon>
        <taxon>Ascomycota</taxon>
        <taxon>Saccharomycotina</taxon>
        <taxon>Saccharomycetes</taxon>
        <taxon>Saccharomycodales</taxon>
        <taxon>Saccharomycodaceae</taxon>
        <taxon>Hanseniaspora</taxon>
    </lineage>
</organism>
<dbReference type="EMBL" id="FQNF01000015">
    <property type="protein sequence ID" value="SGZ38994.1"/>
    <property type="molecule type" value="Genomic_DNA"/>
</dbReference>
<accession>A0A1L0AXT4</accession>
<reference evidence="2" key="1">
    <citation type="submission" date="2016-11" db="EMBL/GenBank/DDBJ databases">
        <authorList>
            <person name="Guldener U."/>
        </authorList>
    </citation>
    <scope>NUCLEOTIDE SEQUENCE [LARGE SCALE GENOMIC DNA]</scope>
</reference>
<proteinExistence type="predicted"/>